<feature type="domain" description="Cytochrome c" evidence="6">
    <location>
        <begin position="21"/>
        <end position="112"/>
    </location>
</feature>
<evidence type="ECO:0000256" key="4">
    <source>
        <dbReference type="PROSITE-ProRule" id="PRU00433"/>
    </source>
</evidence>
<gene>
    <name evidence="7" type="ORF">CYR75_07965</name>
</gene>
<dbReference type="InterPro" id="IPR009056">
    <property type="entry name" value="Cyt_c-like_dom"/>
</dbReference>
<evidence type="ECO:0000256" key="3">
    <source>
        <dbReference type="ARBA" id="ARBA00023004"/>
    </source>
</evidence>
<sequence length="114" mass="12151">MTETRTLLAVCLVALVPGWPAAAMSGDATAIPEARADELRHMVRQDCGSCHGLRMTGGLGAAITPEDLADRDPQDLAGLILDGIPGTAMPPWRPLLTEDEALWIADYLLEGDEK</sequence>
<dbReference type="AlphaFoldDB" id="A0A2K9MF14"/>
<dbReference type="OrthoDB" id="8689082at2"/>
<dbReference type="RefSeq" id="WP_101499558.1">
    <property type="nucleotide sequence ID" value="NZ_CP025583.1"/>
</dbReference>
<evidence type="ECO:0000256" key="2">
    <source>
        <dbReference type="ARBA" id="ARBA00022723"/>
    </source>
</evidence>
<dbReference type="EMBL" id="CP025583">
    <property type="protein sequence ID" value="AUM74210.1"/>
    <property type="molecule type" value="Genomic_DNA"/>
</dbReference>
<accession>A0A2K9MF14</accession>
<dbReference type="SUPFAM" id="SSF46626">
    <property type="entry name" value="Cytochrome c"/>
    <property type="match status" value="1"/>
</dbReference>
<dbReference type="GO" id="GO:0046872">
    <property type="term" value="F:metal ion binding"/>
    <property type="evidence" value="ECO:0007669"/>
    <property type="project" value="UniProtKB-KW"/>
</dbReference>
<evidence type="ECO:0000313" key="7">
    <source>
        <dbReference type="EMBL" id="AUM74210.1"/>
    </source>
</evidence>
<evidence type="ECO:0000256" key="1">
    <source>
        <dbReference type="ARBA" id="ARBA00022617"/>
    </source>
</evidence>
<dbReference type="PROSITE" id="PS51007">
    <property type="entry name" value="CYTC"/>
    <property type="match status" value="1"/>
</dbReference>
<keyword evidence="5" id="KW-0732">Signal</keyword>
<dbReference type="GO" id="GO:0020037">
    <property type="term" value="F:heme binding"/>
    <property type="evidence" value="ECO:0007669"/>
    <property type="project" value="InterPro"/>
</dbReference>
<reference evidence="8" key="1">
    <citation type="submission" date="2017-12" db="EMBL/GenBank/DDBJ databases">
        <title>Genomic analysis of Paracoccus sp. CBA4604.</title>
        <authorList>
            <person name="Roh S.W."/>
            <person name="Kim J.Y."/>
            <person name="Kim J.S."/>
        </authorList>
    </citation>
    <scope>NUCLEOTIDE SEQUENCE [LARGE SCALE GENOMIC DNA]</scope>
    <source>
        <strain evidence="8">CBA4604</strain>
    </source>
</reference>
<dbReference type="KEGG" id="paru:CYR75_07965"/>
<keyword evidence="1 4" id="KW-0349">Heme</keyword>
<dbReference type="Proteomes" id="UP000234882">
    <property type="component" value="Chromosome"/>
</dbReference>
<proteinExistence type="predicted"/>
<name>A0A2K9MF14_9RHOB</name>
<dbReference type="InterPro" id="IPR036909">
    <property type="entry name" value="Cyt_c-like_dom_sf"/>
</dbReference>
<keyword evidence="8" id="KW-1185">Reference proteome</keyword>
<evidence type="ECO:0000259" key="6">
    <source>
        <dbReference type="PROSITE" id="PS51007"/>
    </source>
</evidence>
<feature type="chain" id="PRO_5014642683" evidence="5">
    <location>
        <begin position="23"/>
        <end position="114"/>
    </location>
</feature>
<keyword evidence="2 4" id="KW-0479">Metal-binding</keyword>
<dbReference type="GO" id="GO:0009055">
    <property type="term" value="F:electron transfer activity"/>
    <property type="evidence" value="ECO:0007669"/>
    <property type="project" value="InterPro"/>
</dbReference>
<organism evidence="7 8">
    <name type="scientific">Paracoccus jeotgali</name>
    <dbReference type="NCBI Taxonomy" id="2065379"/>
    <lineage>
        <taxon>Bacteria</taxon>
        <taxon>Pseudomonadati</taxon>
        <taxon>Pseudomonadota</taxon>
        <taxon>Alphaproteobacteria</taxon>
        <taxon>Rhodobacterales</taxon>
        <taxon>Paracoccaceae</taxon>
        <taxon>Paracoccus</taxon>
    </lineage>
</organism>
<dbReference type="Pfam" id="PF13442">
    <property type="entry name" value="Cytochrome_CBB3"/>
    <property type="match status" value="1"/>
</dbReference>
<feature type="signal peptide" evidence="5">
    <location>
        <begin position="1"/>
        <end position="22"/>
    </location>
</feature>
<dbReference type="Gene3D" id="1.10.760.10">
    <property type="entry name" value="Cytochrome c-like domain"/>
    <property type="match status" value="1"/>
</dbReference>
<evidence type="ECO:0000256" key="5">
    <source>
        <dbReference type="SAM" id="SignalP"/>
    </source>
</evidence>
<protein>
    <submittedName>
        <fullName evidence="7">Cytochrome C556</fullName>
    </submittedName>
</protein>
<evidence type="ECO:0000313" key="8">
    <source>
        <dbReference type="Proteomes" id="UP000234882"/>
    </source>
</evidence>
<keyword evidence="3 4" id="KW-0408">Iron</keyword>